<name>A0A0E2Q1Q3_STRTR</name>
<evidence type="ECO:0000313" key="2">
    <source>
        <dbReference type="Proteomes" id="UP000024559"/>
    </source>
</evidence>
<reference evidence="2" key="1">
    <citation type="submission" date="2013-12" db="EMBL/GenBank/DDBJ databases">
        <title>Genome sequences of Streptococcus thermophilus strains MTH17CL396 and M17PTZA496 isolated from Fontina cheese in Valle d'Aosta region (Italy).</title>
        <authorList>
            <person name="Treu L."/>
            <person name="Giacomini A."/>
            <person name="Corich V."/>
            <person name="Vendramin V."/>
            <person name="Bovo B."/>
        </authorList>
    </citation>
    <scope>NUCLEOTIDE SEQUENCE [LARGE SCALE GENOMIC DNA]</scope>
    <source>
        <strain evidence="2">M17PTZA496</strain>
    </source>
</reference>
<accession>A0A0E2Q1Q3</accession>
<gene>
    <name evidence="1" type="ORF">X841_04385</name>
</gene>
<dbReference type="Proteomes" id="UP000024559">
    <property type="component" value="Chromosome"/>
</dbReference>
<dbReference type="AlphaFoldDB" id="A0A0E2Q1Q3"/>
<protein>
    <submittedName>
        <fullName evidence="1">Uncharacterized protein</fullName>
    </submittedName>
</protein>
<proteinExistence type="predicted"/>
<dbReference type="HOGENOM" id="CLU_3189802_0_0_9"/>
<evidence type="ECO:0000313" key="1">
    <source>
        <dbReference type="EMBL" id="ETW90298.1"/>
    </source>
</evidence>
<comment type="caution">
    <text evidence="1">The sequence shown here is derived from an EMBL/GenBank/DDBJ whole genome shotgun (WGS) entry which is preliminary data.</text>
</comment>
<sequence>MKKKNYVGKAEMLGALLAPIGLPTISVLADSFYQNQTSAHATDITN</sequence>
<dbReference type="PATRIC" id="fig|1433289.7.peg.881"/>
<dbReference type="EMBL" id="AZJT01000034">
    <property type="protein sequence ID" value="ETW90298.1"/>
    <property type="molecule type" value="Genomic_DNA"/>
</dbReference>
<organism evidence="1 2">
    <name type="scientific">Streptococcus thermophilus M17PTZA496</name>
    <dbReference type="NCBI Taxonomy" id="1433289"/>
    <lineage>
        <taxon>Bacteria</taxon>
        <taxon>Bacillati</taxon>
        <taxon>Bacillota</taxon>
        <taxon>Bacilli</taxon>
        <taxon>Lactobacillales</taxon>
        <taxon>Streptococcaceae</taxon>
        <taxon>Streptococcus</taxon>
    </lineage>
</organism>